<proteinExistence type="predicted"/>
<name>A0A0C9ZCA2_9AGAM</name>
<evidence type="ECO:0000313" key="2">
    <source>
        <dbReference type="EMBL" id="KIK17593.1"/>
    </source>
</evidence>
<dbReference type="HOGENOM" id="CLU_2671979_0_0_1"/>
<evidence type="ECO:0000313" key="1">
    <source>
        <dbReference type="EMBL" id="KIK13348.1"/>
    </source>
</evidence>
<reference evidence="3" key="2">
    <citation type="submission" date="2015-01" db="EMBL/GenBank/DDBJ databases">
        <title>Evolutionary Origins and Diversification of the Mycorrhizal Mutualists.</title>
        <authorList>
            <consortium name="DOE Joint Genome Institute"/>
            <consortium name="Mycorrhizal Genomics Consortium"/>
            <person name="Kohler A."/>
            <person name="Kuo A."/>
            <person name="Nagy L.G."/>
            <person name="Floudas D."/>
            <person name="Copeland A."/>
            <person name="Barry K.W."/>
            <person name="Cichocki N."/>
            <person name="Veneault-Fourrey C."/>
            <person name="LaButti K."/>
            <person name="Lindquist E.A."/>
            <person name="Lipzen A."/>
            <person name="Lundell T."/>
            <person name="Morin E."/>
            <person name="Murat C."/>
            <person name="Riley R."/>
            <person name="Ohm R."/>
            <person name="Sun H."/>
            <person name="Tunlid A."/>
            <person name="Henrissat B."/>
            <person name="Grigoriev I.V."/>
            <person name="Hibbett D.S."/>
            <person name="Martin F."/>
        </authorList>
    </citation>
    <scope>NUCLEOTIDE SEQUENCE [LARGE SCALE GENOMIC DNA]</scope>
    <source>
        <strain evidence="1 3">441</strain>
    </source>
</reference>
<protein>
    <submittedName>
        <fullName evidence="2">Uncharacterized protein</fullName>
    </submittedName>
</protein>
<dbReference type="EMBL" id="KN834002">
    <property type="protein sequence ID" value="KIK13348.1"/>
    <property type="molecule type" value="Genomic_DNA"/>
</dbReference>
<dbReference type="AlphaFoldDB" id="A0A0C9ZCA2"/>
<organism evidence="2 3">
    <name type="scientific">Pisolithus microcarpus 441</name>
    <dbReference type="NCBI Taxonomy" id="765257"/>
    <lineage>
        <taxon>Eukaryota</taxon>
        <taxon>Fungi</taxon>
        <taxon>Dikarya</taxon>
        <taxon>Basidiomycota</taxon>
        <taxon>Agaricomycotina</taxon>
        <taxon>Agaricomycetes</taxon>
        <taxon>Agaricomycetidae</taxon>
        <taxon>Boletales</taxon>
        <taxon>Sclerodermatineae</taxon>
        <taxon>Pisolithaceae</taxon>
        <taxon>Pisolithus</taxon>
    </lineage>
</organism>
<accession>A0A0C9ZCA2</accession>
<dbReference type="Proteomes" id="UP000054018">
    <property type="component" value="Unassembled WGS sequence"/>
</dbReference>
<reference evidence="2" key="3">
    <citation type="submission" date="2015-02" db="EMBL/GenBank/DDBJ databases">
        <title>Evolutionary Origins and Diversification of the Mycorrhizal Mutualists.</title>
        <authorList>
            <consortium name="DOE Joint Genome Institute"/>
            <consortium name="Mycorrhizal Genomics Consortium"/>
            <person name="Kohler A."/>
            <person name="Kuo A."/>
            <person name="Nagy L.G."/>
            <person name="Floudas D."/>
            <person name="Copeland A."/>
            <person name="Barry K.W."/>
            <person name="Cichocki N."/>
            <person name="Veneault-Fourrey C."/>
            <person name="LaButti K."/>
            <person name="Lindquist E.A."/>
            <person name="Lipzen A."/>
            <person name="Lundell T."/>
            <person name="Morin E."/>
            <person name="Murat C."/>
            <person name="Riley R."/>
            <person name="Ohm R."/>
            <person name="Sun H."/>
            <person name="Tunlid A."/>
            <person name="Henrissat B."/>
            <person name="Grigoriev I.V."/>
            <person name="Hibbett D.S."/>
            <person name="Martin F."/>
        </authorList>
    </citation>
    <scope>NUCLEOTIDE SEQUENCE</scope>
    <source>
        <strain evidence="2 3">441</strain>
    </source>
</reference>
<evidence type="ECO:0000313" key="3">
    <source>
        <dbReference type="Proteomes" id="UP000054018"/>
    </source>
</evidence>
<dbReference type="EMBL" id="KN833824">
    <property type="protein sequence ID" value="KIK17593.1"/>
    <property type="molecule type" value="Genomic_DNA"/>
</dbReference>
<sequence length="75" mass="8335">MTLAHVCFERRGQPEPQRLVIGNGRLGHAPTDNMIYRIGSAHLLSWSMIRVVILWSAEHVAGVSTNKGVLGRESR</sequence>
<gene>
    <name evidence="2" type="ORF">PISMIDRAFT_685199</name>
    <name evidence="1" type="ORF">PISMIDRAFT_688753</name>
</gene>
<keyword evidence="3" id="KW-1185">Reference proteome</keyword>
<reference evidence="2 3" key="1">
    <citation type="submission" date="2014-04" db="EMBL/GenBank/DDBJ databases">
        <authorList>
            <consortium name="DOE Joint Genome Institute"/>
            <person name="Kuo A."/>
            <person name="Kohler A."/>
            <person name="Costa M.D."/>
            <person name="Nagy L.G."/>
            <person name="Floudas D."/>
            <person name="Copeland A."/>
            <person name="Barry K.W."/>
            <person name="Cichocki N."/>
            <person name="Veneault-Fourrey C."/>
            <person name="LaButti K."/>
            <person name="Lindquist E.A."/>
            <person name="Lipzen A."/>
            <person name="Lundell T."/>
            <person name="Morin E."/>
            <person name="Murat C."/>
            <person name="Sun H."/>
            <person name="Tunlid A."/>
            <person name="Henrissat B."/>
            <person name="Grigoriev I.V."/>
            <person name="Hibbett D.S."/>
            <person name="Martin F."/>
            <person name="Nordberg H.P."/>
            <person name="Cantor M.N."/>
            <person name="Hua S.X."/>
        </authorList>
    </citation>
    <scope>NUCLEOTIDE SEQUENCE [LARGE SCALE GENOMIC DNA]</scope>
    <source>
        <strain evidence="2 3">441</strain>
    </source>
</reference>